<sequence length="110" mass="11642">CCASGTLLLDPGVDILPSEAAESPHKTPSPDLRTNLRHSITPGKASHNPRNLTLVPRVDVQDPRSYAGLPGTYVAPRSCLCAPSNRTKVSGSKKTPRVKTCAPSTDRAVN</sequence>
<comment type="caution">
    <text evidence="2">The sequence shown here is derived from an EMBL/GenBank/DDBJ whole genome shotgun (WGS) entry which is preliminary data.</text>
</comment>
<feature type="non-terminal residue" evidence="2">
    <location>
        <position position="110"/>
    </location>
</feature>
<dbReference type="Proteomes" id="UP000191691">
    <property type="component" value="Unassembled WGS sequence"/>
</dbReference>
<gene>
    <name evidence="2" type="ORF">PENNAL_c0258G02342</name>
</gene>
<reference evidence="3" key="1">
    <citation type="journal article" date="2017" name="Nat. Microbiol.">
        <title>Global analysis of biosynthetic gene clusters reveals vast potential of secondary metabolite production in Penicillium species.</title>
        <authorList>
            <person name="Nielsen J.C."/>
            <person name="Grijseels S."/>
            <person name="Prigent S."/>
            <person name="Ji B."/>
            <person name="Dainat J."/>
            <person name="Nielsen K.F."/>
            <person name="Frisvad J.C."/>
            <person name="Workman M."/>
            <person name="Nielsen J."/>
        </authorList>
    </citation>
    <scope>NUCLEOTIDE SEQUENCE [LARGE SCALE GENOMIC DNA]</scope>
    <source>
        <strain evidence="3">IBT 13039</strain>
    </source>
</reference>
<dbReference type="EMBL" id="MOOB01000258">
    <property type="protein sequence ID" value="OQE62858.1"/>
    <property type="molecule type" value="Genomic_DNA"/>
</dbReference>
<evidence type="ECO:0000256" key="1">
    <source>
        <dbReference type="SAM" id="MobiDB-lite"/>
    </source>
</evidence>
<proteinExistence type="predicted"/>
<accession>A0A1V6WIZ0</accession>
<evidence type="ECO:0000313" key="3">
    <source>
        <dbReference type="Proteomes" id="UP000191691"/>
    </source>
</evidence>
<organism evidence="2 3">
    <name type="scientific">Penicillium nalgiovense</name>
    <dbReference type="NCBI Taxonomy" id="60175"/>
    <lineage>
        <taxon>Eukaryota</taxon>
        <taxon>Fungi</taxon>
        <taxon>Dikarya</taxon>
        <taxon>Ascomycota</taxon>
        <taxon>Pezizomycotina</taxon>
        <taxon>Eurotiomycetes</taxon>
        <taxon>Eurotiomycetidae</taxon>
        <taxon>Eurotiales</taxon>
        <taxon>Aspergillaceae</taxon>
        <taxon>Penicillium</taxon>
    </lineage>
</organism>
<keyword evidence="3" id="KW-1185">Reference proteome</keyword>
<name>A0A1V6WIZ0_PENNA</name>
<feature type="non-terminal residue" evidence="2">
    <location>
        <position position="1"/>
    </location>
</feature>
<feature type="region of interest" description="Disordered" evidence="1">
    <location>
        <begin position="85"/>
        <end position="110"/>
    </location>
</feature>
<feature type="region of interest" description="Disordered" evidence="1">
    <location>
        <begin position="15"/>
        <end position="50"/>
    </location>
</feature>
<protein>
    <submittedName>
        <fullName evidence="2">Uncharacterized protein</fullName>
    </submittedName>
</protein>
<dbReference type="AlphaFoldDB" id="A0A1V6WIZ0"/>
<evidence type="ECO:0000313" key="2">
    <source>
        <dbReference type="EMBL" id="OQE62858.1"/>
    </source>
</evidence>